<organism evidence="6 7">
    <name type="scientific">Roseateles saccharophilus</name>
    <name type="common">Pseudomonas saccharophila</name>
    <dbReference type="NCBI Taxonomy" id="304"/>
    <lineage>
        <taxon>Bacteria</taxon>
        <taxon>Pseudomonadati</taxon>
        <taxon>Pseudomonadota</taxon>
        <taxon>Betaproteobacteria</taxon>
        <taxon>Burkholderiales</taxon>
        <taxon>Sphaerotilaceae</taxon>
        <taxon>Roseateles</taxon>
    </lineage>
</organism>
<dbReference type="InterPro" id="IPR036388">
    <property type="entry name" value="WH-like_DNA-bd_sf"/>
</dbReference>
<sequence length="139" mass="15284">MWKRAVVYGLALAAGTALLQWLDYRQLARAQSETVHVALIALIFLALGAWAGVKLLGHRAPPAPPFDGNPQAQATLGISPREREVLELLAAGLSNKEIADKLHMSPHTVKTHVARLFEKLDARRRTEAILKARELGLLR</sequence>
<evidence type="ECO:0000313" key="7">
    <source>
        <dbReference type="Proteomes" id="UP001180453"/>
    </source>
</evidence>
<dbReference type="SMART" id="SM00421">
    <property type="entry name" value="HTH_LUXR"/>
    <property type="match status" value="1"/>
</dbReference>
<evidence type="ECO:0000259" key="5">
    <source>
        <dbReference type="PROSITE" id="PS50043"/>
    </source>
</evidence>
<dbReference type="GO" id="GO:0003677">
    <property type="term" value="F:DNA binding"/>
    <property type="evidence" value="ECO:0007669"/>
    <property type="project" value="UniProtKB-KW"/>
</dbReference>
<keyword evidence="3" id="KW-0804">Transcription</keyword>
<dbReference type="PROSITE" id="PS50043">
    <property type="entry name" value="HTH_LUXR_2"/>
    <property type="match status" value="1"/>
</dbReference>
<feature type="domain" description="HTH luxR-type" evidence="5">
    <location>
        <begin position="69"/>
        <end position="136"/>
    </location>
</feature>
<evidence type="ECO:0000313" key="6">
    <source>
        <dbReference type="EMBL" id="MDR7270066.1"/>
    </source>
</evidence>
<dbReference type="PANTHER" id="PTHR44688:SF16">
    <property type="entry name" value="DNA-BINDING TRANSCRIPTIONAL ACTIVATOR DEVR_DOSR"/>
    <property type="match status" value="1"/>
</dbReference>
<proteinExistence type="predicted"/>
<keyword evidence="7" id="KW-1185">Reference proteome</keyword>
<feature type="transmembrane region" description="Helical" evidence="4">
    <location>
        <begin position="35"/>
        <end position="53"/>
    </location>
</feature>
<dbReference type="EMBL" id="JAVDXU010000002">
    <property type="protein sequence ID" value="MDR7270066.1"/>
    <property type="molecule type" value="Genomic_DNA"/>
</dbReference>
<dbReference type="Pfam" id="PF00196">
    <property type="entry name" value="GerE"/>
    <property type="match status" value="1"/>
</dbReference>
<dbReference type="PROSITE" id="PS00622">
    <property type="entry name" value="HTH_LUXR_1"/>
    <property type="match status" value="1"/>
</dbReference>
<dbReference type="SUPFAM" id="SSF46894">
    <property type="entry name" value="C-terminal effector domain of the bipartite response regulators"/>
    <property type="match status" value="1"/>
</dbReference>
<dbReference type="PANTHER" id="PTHR44688">
    <property type="entry name" value="DNA-BINDING TRANSCRIPTIONAL ACTIVATOR DEVR_DOSR"/>
    <property type="match status" value="1"/>
</dbReference>
<gene>
    <name evidence="6" type="ORF">J2X20_002724</name>
</gene>
<dbReference type="RefSeq" id="WP_310265576.1">
    <property type="nucleotide sequence ID" value="NZ_JAVDXU010000002.1"/>
</dbReference>
<name>A0ABU1YPE7_ROSSA</name>
<dbReference type="Proteomes" id="UP001180453">
    <property type="component" value="Unassembled WGS sequence"/>
</dbReference>
<dbReference type="InterPro" id="IPR016032">
    <property type="entry name" value="Sig_transdc_resp-reg_C-effctor"/>
</dbReference>
<dbReference type="CDD" id="cd06170">
    <property type="entry name" value="LuxR_C_like"/>
    <property type="match status" value="1"/>
</dbReference>
<keyword evidence="4" id="KW-0472">Membrane</keyword>
<dbReference type="Gene3D" id="1.10.10.10">
    <property type="entry name" value="Winged helix-like DNA-binding domain superfamily/Winged helix DNA-binding domain"/>
    <property type="match status" value="1"/>
</dbReference>
<keyword evidence="2 6" id="KW-0238">DNA-binding</keyword>
<evidence type="ECO:0000256" key="3">
    <source>
        <dbReference type="ARBA" id="ARBA00023163"/>
    </source>
</evidence>
<comment type="caution">
    <text evidence="6">The sequence shown here is derived from an EMBL/GenBank/DDBJ whole genome shotgun (WGS) entry which is preliminary data.</text>
</comment>
<evidence type="ECO:0000256" key="4">
    <source>
        <dbReference type="SAM" id="Phobius"/>
    </source>
</evidence>
<accession>A0ABU1YPE7</accession>
<evidence type="ECO:0000256" key="2">
    <source>
        <dbReference type="ARBA" id="ARBA00023125"/>
    </source>
</evidence>
<reference evidence="6 7" key="1">
    <citation type="submission" date="2023-07" db="EMBL/GenBank/DDBJ databases">
        <title>Sorghum-associated microbial communities from plants grown in Nebraska, USA.</title>
        <authorList>
            <person name="Schachtman D."/>
        </authorList>
    </citation>
    <scope>NUCLEOTIDE SEQUENCE [LARGE SCALE GENOMIC DNA]</scope>
    <source>
        <strain evidence="6 7">BE314</strain>
    </source>
</reference>
<keyword evidence="4" id="KW-1133">Transmembrane helix</keyword>
<evidence type="ECO:0000256" key="1">
    <source>
        <dbReference type="ARBA" id="ARBA00023015"/>
    </source>
</evidence>
<keyword evidence="1" id="KW-0805">Transcription regulation</keyword>
<dbReference type="InterPro" id="IPR000792">
    <property type="entry name" value="Tscrpt_reg_LuxR_C"/>
</dbReference>
<keyword evidence="4" id="KW-0812">Transmembrane</keyword>
<dbReference type="PRINTS" id="PR00038">
    <property type="entry name" value="HTHLUXR"/>
</dbReference>
<protein>
    <submittedName>
        <fullName evidence="6">DNA-binding NarL/FixJ family response regulator</fullName>
    </submittedName>
</protein>